<protein>
    <submittedName>
        <fullName evidence="3">GNAT family N-acetyltransferase</fullName>
    </submittedName>
</protein>
<organism evidence="3 5">
    <name type="scientific">Candidatus Chlorohelix allophototropha</name>
    <dbReference type="NCBI Taxonomy" id="3003348"/>
    <lineage>
        <taxon>Bacteria</taxon>
        <taxon>Bacillati</taxon>
        <taxon>Chloroflexota</taxon>
        <taxon>Chloroflexia</taxon>
        <taxon>Candidatus Chloroheliales</taxon>
        <taxon>Candidatus Chloroheliaceae</taxon>
        <taxon>Candidatus Chlorohelix</taxon>
    </lineage>
</organism>
<feature type="domain" description="N-acetyltransferase" evidence="2">
    <location>
        <begin position="64"/>
        <end position="227"/>
    </location>
</feature>
<dbReference type="InterPro" id="IPR000182">
    <property type="entry name" value="GNAT_dom"/>
</dbReference>
<gene>
    <name evidence="3" type="ORF">HXX08_04315</name>
    <name evidence="4" type="ORF">OZ401_000211</name>
</gene>
<reference evidence="4" key="2">
    <citation type="journal article" date="2024" name="Nature">
        <title>Anoxygenic phototroph of the Chloroflexota uses a type I reaction centre.</title>
        <authorList>
            <person name="Tsuji J.M."/>
            <person name="Shaw N.A."/>
            <person name="Nagashima S."/>
            <person name="Venkiteswaran J.J."/>
            <person name="Schiff S.L."/>
            <person name="Watanabe T."/>
            <person name="Fukui M."/>
            <person name="Hanada S."/>
            <person name="Tank M."/>
            <person name="Neufeld J.D."/>
        </authorList>
    </citation>
    <scope>NUCLEOTIDE SEQUENCE</scope>
    <source>
        <strain evidence="4">L227-S17</strain>
    </source>
</reference>
<dbReference type="EMBL" id="CP128399">
    <property type="protein sequence ID" value="WJW66965.1"/>
    <property type="molecule type" value="Genomic_DNA"/>
</dbReference>
<dbReference type="InterPro" id="IPR016181">
    <property type="entry name" value="Acyl_CoA_acyltransferase"/>
</dbReference>
<keyword evidence="6" id="KW-1185">Reference proteome</keyword>
<dbReference type="PROSITE" id="PS51186">
    <property type="entry name" value="GNAT"/>
    <property type="match status" value="1"/>
</dbReference>
<dbReference type="Proteomes" id="UP000521676">
    <property type="component" value="Unassembled WGS sequence"/>
</dbReference>
<name>A0A8T7M2Y9_9CHLR</name>
<evidence type="ECO:0000313" key="4">
    <source>
        <dbReference type="EMBL" id="WJW66965.1"/>
    </source>
</evidence>
<dbReference type="Gene3D" id="3.40.630.30">
    <property type="match status" value="1"/>
</dbReference>
<evidence type="ECO:0000259" key="2">
    <source>
        <dbReference type="PROSITE" id="PS51186"/>
    </source>
</evidence>
<dbReference type="Pfam" id="PF00583">
    <property type="entry name" value="Acetyltransf_1"/>
    <property type="match status" value="1"/>
</dbReference>
<evidence type="ECO:0000313" key="3">
    <source>
        <dbReference type="EMBL" id="NWJ45085.1"/>
    </source>
</evidence>
<dbReference type="EMBL" id="JACATZ010000001">
    <property type="protein sequence ID" value="NWJ45085.1"/>
    <property type="molecule type" value="Genomic_DNA"/>
</dbReference>
<dbReference type="CDD" id="cd04301">
    <property type="entry name" value="NAT_SF"/>
    <property type="match status" value="1"/>
</dbReference>
<feature type="region of interest" description="Disordered" evidence="1">
    <location>
        <begin position="44"/>
        <end position="64"/>
    </location>
</feature>
<evidence type="ECO:0000313" key="5">
    <source>
        <dbReference type="Proteomes" id="UP000521676"/>
    </source>
</evidence>
<proteinExistence type="predicted"/>
<evidence type="ECO:0000256" key="1">
    <source>
        <dbReference type="SAM" id="MobiDB-lite"/>
    </source>
</evidence>
<dbReference type="GO" id="GO:0016747">
    <property type="term" value="F:acyltransferase activity, transferring groups other than amino-acyl groups"/>
    <property type="evidence" value="ECO:0007669"/>
    <property type="project" value="InterPro"/>
</dbReference>
<reference evidence="3 5" key="1">
    <citation type="submission" date="2020-06" db="EMBL/GenBank/DDBJ databases">
        <title>Anoxygenic phototrophic Chloroflexota member uses a Type I reaction center.</title>
        <authorList>
            <person name="Tsuji J.M."/>
            <person name="Shaw N.A."/>
            <person name="Nagashima S."/>
            <person name="Venkiteswaran J."/>
            <person name="Schiff S.L."/>
            <person name="Hanada S."/>
            <person name="Tank M."/>
            <person name="Neufeld J.D."/>
        </authorList>
    </citation>
    <scope>NUCLEOTIDE SEQUENCE [LARGE SCALE GENOMIC DNA]</scope>
    <source>
        <strain evidence="3">L227-S17</strain>
    </source>
</reference>
<dbReference type="AlphaFoldDB" id="A0A8T7M2Y9"/>
<evidence type="ECO:0000313" key="6">
    <source>
        <dbReference type="Proteomes" id="UP001431572"/>
    </source>
</evidence>
<accession>A0A8T7M2Y9</accession>
<dbReference type="Proteomes" id="UP001431572">
    <property type="component" value="Chromosome 1"/>
</dbReference>
<dbReference type="RefSeq" id="WP_341468858.1">
    <property type="nucleotide sequence ID" value="NZ_CP128399.1"/>
</dbReference>
<dbReference type="SUPFAM" id="SSF55729">
    <property type="entry name" value="Acyl-CoA N-acyltransferases (Nat)"/>
    <property type="match status" value="1"/>
</dbReference>
<sequence length="227" mass="26420">MPTPLTYRLRAAELDDLPLCLEIDSGYVTTHVWQMTENFNDHTDYQEEAESQPSKARSQLVGKPDKRQLPSYKVEFVPSRLPRPLAMPSPWSDQYLLSEWKRTDFLLVAEAYDPEHSPQTGTEQTHKELIGYVGLTVDGPRHIAWVTSASIQMEYRRRGIGTALFTEARRWADRYRLRSIMVELQTKNYPAIAFCQQHGFFFCGYNSSYYANREIALFFAVRLEKPR</sequence>